<dbReference type="Proteomes" id="UP001165561">
    <property type="component" value="Unassembled WGS sequence"/>
</dbReference>
<dbReference type="PANTHER" id="PTHR32308:SF0">
    <property type="entry name" value="HPCH_HPAI ALDOLASE_CITRATE LYASE DOMAIN-CONTAINING PROTEIN"/>
    <property type="match status" value="1"/>
</dbReference>
<evidence type="ECO:0000256" key="3">
    <source>
        <dbReference type="ARBA" id="ARBA00022842"/>
    </source>
</evidence>
<keyword evidence="5" id="KW-0456">Lyase</keyword>
<keyword evidence="2" id="KW-0479">Metal-binding</keyword>
<reference evidence="5" key="1">
    <citation type="submission" date="2023-02" db="EMBL/GenBank/DDBJ databases">
        <title>Georgenia sp.10Sc9-8, isolated from a soil sample collected from the Taklamakan desert.</title>
        <authorList>
            <person name="Liu S."/>
        </authorList>
    </citation>
    <scope>NUCLEOTIDE SEQUENCE</scope>
    <source>
        <strain evidence="5">10Sc9-8</strain>
    </source>
</reference>
<dbReference type="EMBL" id="JARACI010001123">
    <property type="protein sequence ID" value="MDD9207558.1"/>
    <property type="molecule type" value="Genomic_DNA"/>
</dbReference>
<dbReference type="InterPro" id="IPR005000">
    <property type="entry name" value="Aldolase/citrate-lyase_domain"/>
</dbReference>
<dbReference type="Gene3D" id="3.20.20.60">
    <property type="entry name" value="Phosphoenolpyruvate-binding domains"/>
    <property type="match status" value="1"/>
</dbReference>
<dbReference type="GO" id="GO:0016829">
    <property type="term" value="F:lyase activity"/>
    <property type="evidence" value="ECO:0007669"/>
    <property type="project" value="UniProtKB-KW"/>
</dbReference>
<dbReference type="SUPFAM" id="SSF51621">
    <property type="entry name" value="Phosphoenolpyruvate/pyruvate domain"/>
    <property type="match status" value="1"/>
</dbReference>
<dbReference type="InterPro" id="IPR040442">
    <property type="entry name" value="Pyrv_kinase-like_dom_sf"/>
</dbReference>
<evidence type="ECO:0000256" key="2">
    <source>
        <dbReference type="ARBA" id="ARBA00022723"/>
    </source>
</evidence>
<evidence type="ECO:0000313" key="5">
    <source>
        <dbReference type="EMBL" id="MDD9207558.1"/>
    </source>
</evidence>
<comment type="caution">
    <text evidence="5">The sequence shown here is derived from an EMBL/GenBank/DDBJ whole genome shotgun (WGS) entry which is preliminary data.</text>
</comment>
<dbReference type="PIRSF" id="PIRSF015582">
    <property type="entry name" value="Cit_lyase_B"/>
    <property type="match status" value="1"/>
</dbReference>
<evidence type="ECO:0000259" key="4">
    <source>
        <dbReference type="Pfam" id="PF03328"/>
    </source>
</evidence>
<comment type="cofactor">
    <cofactor evidence="1">
        <name>Mg(2+)</name>
        <dbReference type="ChEBI" id="CHEBI:18420"/>
    </cofactor>
</comment>
<feature type="domain" description="HpcH/HpaI aldolase/citrate lyase" evidence="4">
    <location>
        <begin position="3"/>
        <end position="224"/>
    </location>
</feature>
<organism evidence="5 6">
    <name type="scientific">Georgenia halotolerans</name>
    <dbReference type="NCBI Taxonomy" id="3028317"/>
    <lineage>
        <taxon>Bacteria</taxon>
        <taxon>Bacillati</taxon>
        <taxon>Actinomycetota</taxon>
        <taxon>Actinomycetes</taxon>
        <taxon>Micrococcales</taxon>
        <taxon>Bogoriellaceae</taxon>
        <taxon>Georgenia</taxon>
    </lineage>
</organism>
<evidence type="ECO:0000256" key="1">
    <source>
        <dbReference type="ARBA" id="ARBA00001946"/>
    </source>
</evidence>
<protein>
    <submittedName>
        <fullName evidence="5">CoA ester lyase</fullName>
    </submittedName>
</protein>
<sequence length="291" mass="31066">MHRSYLYAPGSKQRILDKALVAGADAIVCDLEDAVALPDKASARAAVGALVREHAEEAECAVHVRVNRSGDGWSADDLAAVLHPGLEALRLPKCESAEPVRLLDVRITELERERGLPVGSVQLYPTIESAAGAVAARDLARSSPRVAALVFGPSDFVADLGLMGSSQFEATVLARSTLVLESRAARIGRPVDGAFTDLSDSDGLRQLALRVRDLGFGGKSAIHPRQLPVLHEVFTPTADEVERAERIIDSLDERTATAVVDGSFVDPAIVTQAQAVLRLAERTSRKATPRD</sequence>
<gene>
    <name evidence="5" type="ORF">PU560_13965</name>
</gene>
<keyword evidence="3" id="KW-0460">Magnesium</keyword>
<keyword evidence="6" id="KW-1185">Reference proteome</keyword>
<dbReference type="Pfam" id="PF03328">
    <property type="entry name" value="HpcH_HpaI"/>
    <property type="match status" value="1"/>
</dbReference>
<dbReference type="InterPro" id="IPR015813">
    <property type="entry name" value="Pyrv/PenolPyrv_kinase-like_dom"/>
</dbReference>
<proteinExistence type="predicted"/>
<accession>A0ABT5TZS9</accession>
<dbReference type="PANTHER" id="PTHR32308">
    <property type="entry name" value="LYASE BETA SUBUNIT, PUTATIVE (AFU_ORTHOLOGUE AFUA_4G13030)-RELATED"/>
    <property type="match status" value="1"/>
</dbReference>
<dbReference type="InterPro" id="IPR011206">
    <property type="entry name" value="Citrate_lyase_beta/mcl1/mcl2"/>
</dbReference>
<evidence type="ECO:0000313" key="6">
    <source>
        <dbReference type="Proteomes" id="UP001165561"/>
    </source>
</evidence>
<name>A0ABT5TZS9_9MICO</name>